<dbReference type="EMBL" id="JADGJH010001325">
    <property type="protein sequence ID" value="KAJ3114972.1"/>
    <property type="molecule type" value="Genomic_DNA"/>
</dbReference>
<evidence type="ECO:0000313" key="2">
    <source>
        <dbReference type="EMBL" id="KAJ3114972.1"/>
    </source>
</evidence>
<sequence>RVLENQLDIVNPTLRTANQSRNRSATREQYKTAPRSRNLSSATVSTYADLAEIAKNDTPLSIQSSSSIRKLSSRCDVLSSRLGTATQRDFKGASKTWNPNYDFETFGNSN</sequence>
<organism evidence="2 3">
    <name type="scientific">Physocladia obscura</name>
    <dbReference type="NCBI Taxonomy" id="109957"/>
    <lineage>
        <taxon>Eukaryota</taxon>
        <taxon>Fungi</taxon>
        <taxon>Fungi incertae sedis</taxon>
        <taxon>Chytridiomycota</taxon>
        <taxon>Chytridiomycota incertae sedis</taxon>
        <taxon>Chytridiomycetes</taxon>
        <taxon>Chytridiales</taxon>
        <taxon>Chytriomycetaceae</taxon>
        <taxon>Physocladia</taxon>
    </lineage>
</organism>
<feature type="non-terminal residue" evidence="2">
    <location>
        <position position="1"/>
    </location>
</feature>
<gene>
    <name evidence="2" type="ORF">HK100_001502</name>
</gene>
<proteinExistence type="predicted"/>
<dbReference type="Proteomes" id="UP001211907">
    <property type="component" value="Unassembled WGS sequence"/>
</dbReference>
<accession>A0AAD5XB03</accession>
<name>A0AAD5XB03_9FUNG</name>
<evidence type="ECO:0000313" key="3">
    <source>
        <dbReference type="Proteomes" id="UP001211907"/>
    </source>
</evidence>
<protein>
    <submittedName>
        <fullName evidence="2">Uncharacterized protein</fullName>
    </submittedName>
</protein>
<reference evidence="2" key="1">
    <citation type="submission" date="2020-05" db="EMBL/GenBank/DDBJ databases">
        <title>Phylogenomic resolution of chytrid fungi.</title>
        <authorList>
            <person name="Stajich J.E."/>
            <person name="Amses K."/>
            <person name="Simmons R."/>
            <person name="Seto K."/>
            <person name="Myers J."/>
            <person name="Bonds A."/>
            <person name="Quandt C.A."/>
            <person name="Barry K."/>
            <person name="Liu P."/>
            <person name="Grigoriev I."/>
            <person name="Longcore J.E."/>
            <person name="James T.Y."/>
        </authorList>
    </citation>
    <scope>NUCLEOTIDE SEQUENCE</scope>
    <source>
        <strain evidence="2">JEL0513</strain>
    </source>
</reference>
<keyword evidence="3" id="KW-1185">Reference proteome</keyword>
<evidence type="ECO:0000256" key="1">
    <source>
        <dbReference type="SAM" id="MobiDB-lite"/>
    </source>
</evidence>
<feature type="region of interest" description="Disordered" evidence="1">
    <location>
        <begin position="15"/>
        <end position="38"/>
    </location>
</feature>
<dbReference type="AlphaFoldDB" id="A0AAD5XB03"/>
<comment type="caution">
    <text evidence="2">The sequence shown here is derived from an EMBL/GenBank/DDBJ whole genome shotgun (WGS) entry which is preliminary data.</text>
</comment>